<evidence type="ECO:0000313" key="2">
    <source>
        <dbReference type="EMBL" id="CUV02825.1"/>
    </source>
</evidence>
<dbReference type="InterPro" id="IPR055140">
    <property type="entry name" value="Thiolase_C_2"/>
</dbReference>
<dbReference type="SUPFAM" id="SSF53901">
    <property type="entry name" value="Thiolase-like"/>
    <property type="match status" value="1"/>
</dbReference>
<dbReference type="GO" id="GO:0016746">
    <property type="term" value="F:acyltransferase activity"/>
    <property type="evidence" value="ECO:0007669"/>
    <property type="project" value="InterPro"/>
</dbReference>
<feature type="domain" description="Thiolase C-terminal" evidence="1">
    <location>
        <begin position="314"/>
        <end position="419"/>
    </location>
</feature>
<proteinExistence type="predicted"/>
<evidence type="ECO:0000259" key="1">
    <source>
        <dbReference type="Pfam" id="PF22691"/>
    </source>
</evidence>
<dbReference type="PANTHER" id="PTHR42870">
    <property type="entry name" value="ACETYL-COA C-ACETYLTRANSFERASE"/>
    <property type="match status" value="1"/>
</dbReference>
<dbReference type="InterPro" id="IPR016039">
    <property type="entry name" value="Thiolase-like"/>
</dbReference>
<sequence length="443" mass="48293">MTTENAPASMYRTTEGLGVWEHKGKVAAVGIGHSPTTRRWDGTAENTMGANSIFALRQAIEDAGVNPADIDGLVLDPVTTTGAHWPEGQEIPMDVVNAYNQTDDPLDGIAKLSAEWILKNMPELTNVKFTMYGMGCMSHAIVVAAQAVGEGRTHTCLVLKSWHNLEGRYNQAGISATDTVPGTFAMSPGRTLWGAPGSYGTALQFAEYCRKYGKSHDMMAPFMANSRRNGLMFPEGYWAQHRPEQLTAEDYVNARWIAKPANLFDNDIPIMVSGAYLFTTADRAKDMKQKPVYILNHASSRGAQRSILPTLDEVEKETAETGRKIYEGAGITPADLSFENMYDGFALFHQFHLEGLRFRGMQNGDALDFYQTDISIEGPNPVLPSGGNIGSGRSRFWMHTDCIQQIQGRAGARAVTGVKPEIGVSGGPMPMGGNFTVWSATPD</sequence>
<organism evidence="2">
    <name type="scientific">hydrothermal vent metagenome</name>
    <dbReference type="NCBI Taxonomy" id="652676"/>
    <lineage>
        <taxon>unclassified sequences</taxon>
        <taxon>metagenomes</taxon>
        <taxon>ecological metagenomes</taxon>
    </lineage>
</organism>
<dbReference type="AlphaFoldDB" id="A0A160VBJ4"/>
<accession>A0A160VBJ4</accession>
<reference evidence="2" key="1">
    <citation type="submission" date="2015-10" db="EMBL/GenBank/DDBJ databases">
        <authorList>
            <person name="Gilbert D.G."/>
        </authorList>
    </citation>
    <scope>NUCLEOTIDE SEQUENCE</scope>
</reference>
<name>A0A160VBJ4_9ZZZZ</name>
<dbReference type="Pfam" id="PF22691">
    <property type="entry name" value="Thiolase_C_1"/>
    <property type="match status" value="1"/>
</dbReference>
<dbReference type="EMBL" id="FAXA01000318">
    <property type="protein sequence ID" value="CUV02825.1"/>
    <property type="molecule type" value="Genomic_DNA"/>
</dbReference>
<gene>
    <name evidence="2" type="ORF">MGWOODY_Clf2194</name>
</gene>
<dbReference type="PANTHER" id="PTHR42870:SF1">
    <property type="entry name" value="NON-SPECIFIC LIPID-TRANSFER PROTEIN-LIKE 2"/>
    <property type="match status" value="1"/>
</dbReference>
<protein>
    <submittedName>
        <fullName evidence="2">Putative thiolase</fullName>
    </submittedName>
</protein>
<dbReference type="Gene3D" id="3.40.47.10">
    <property type="match status" value="1"/>
</dbReference>